<keyword evidence="1" id="KW-0460">Magnesium</keyword>
<reference evidence="3 4" key="1">
    <citation type="submission" date="2023-07" db="EMBL/GenBank/DDBJ databases">
        <title>Genomic Encyclopedia of Type Strains, Phase IV (KMG-IV): sequencing the most valuable type-strain genomes for metagenomic binning, comparative biology and taxonomic classification.</title>
        <authorList>
            <person name="Goeker M."/>
        </authorList>
    </citation>
    <scope>NUCLEOTIDE SEQUENCE [LARGE SCALE GENOMIC DNA]</scope>
    <source>
        <strain evidence="3 4">B6-8</strain>
    </source>
</reference>
<gene>
    <name evidence="3" type="ORF">QO014_002128</name>
</gene>
<evidence type="ECO:0000256" key="1">
    <source>
        <dbReference type="ARBA" id="ARBA00022842"/>
    </source>
</evidence>
<dbReference type="EMBL" id="JAUSVO010000003">
    <property type="protein sequence ID" value="MDQ0437736.1"/>
    <property type="molecule type" value="Genomic_DNA"/>
</dbReference>
<accession>A0ABU0H5Z7</accession>
<evidence type="ECO:0000313" key="4">
    <source>
        <dbReference type="Proteomes" id="UP001241603"/>
    </source>
</evidence>
<dbReference type="CDD" id="cd09873">
    <property type="entry name" value="PIN_Pae0151-like"/>
    <property type="match status" value="1"/>
</dbReference>
<dbReference type="InterPro" id="IPR002716">
    <property type="entry name" value="PIN_dom"/>
</dbReference>
<evidence type="ECO:0000259" key="2">
    <source>
        <dbReference type="Pfam" id="PF01850"/>
    </source>
</evidence>
<protein>
    <submittedName>
        <fullName evidence="3">Nucleic acid-binding protein</fullName>
    </submittedName>
</protein>
<dbReference type="PANTHER" id="PTHR35901">
    <property type="entry name" value="RIBONUCLEASE VAPC3"/>
    <property type="match status" value="1"/>
</dbReference>
<feature type="domain" description="PIN" evidence="2">
    <location>
        <begin position="9"/>
        <end position="112"/>
    </location>
</feature>
<sequence>MDEVTPATDALAAVVRREGALVPSLWQWEIANVLLHAERRNRIGAGEAAQCLRLLGQMPIVIDDIDRDRTWRETFAIARLQRLTIYDAAYLELALRSGLPLATLDRDLAKACRAMGIETAP</sequence>
<keyword evidence="4" id="KW-1185">Reference proteome</keyword>
<comment type="caution">
    <text evidence="3">The sequence shown here is derived from an EMBL/GenBank/DDBJ whole genome shotgun (WGS) entry which is preliminary data.</text>
</comment>
<evidence type="ECO:0000313" key="3">
    <source>
        <dbReference type="EMBL" id="MDQ0437736.1"/>
    </source>
</evidence>
<dbReference type="Proteomes" id="UP001241603">
    <property type="component" value="Unassembled WGS sequence"/>
</dbReference>
<dbReference type="InterPro" id="IPR029060">
    <property type="entry name" value="PIN-like_dom_sf"/>
</dbReference>
<proteinExistence type="predicted"/>
<dbReference type="Gene3D" id="3.40.50.1010">
    <property type="entry name" value="5'-nuclease"/>
    <property type="match status" value="1"/>
</dbReference>
<organism evidence="3 4">
    <name type="scientific">Kaistia dalseonensis</name>
    <dbReference type="NCBI Taxonomy" id="410840"/>
    <lineage>
        <taxon>Bacteria</taxon>
        <taxon>Pseudomonadati</taxon>
        <taxon>Pseudomonadota</taxon>
        <taxon>Alphaproteobacteria</taxon>
        <taxon>Hyphomicrobiales</taxon>
        <taxon>Kaistiaceae</taxon>
        <taxon>Kaistia</taxon>
    </lineage>
</organism>
<dbReference type="PANTHER" id="PTHR35901:SF1">
    <property type="entry name" value="EXONUCLEASE VAPC9"/>
    <property type="match status" value="1"/>
</dbReference>
<dbReference type="Pfam" id="PF01850">
    <property type="entry name" value="PIN"/>
    <property type="match status" value="1"/>
</dbReference>
<dbReference type="SUPFAM" id="SSF88723">
    <property type="entry name" value="PIN domain-like"/>
    <property type="match status" value="1"/>
</dbReference>
<dbReference type="InterPro" id="IPR051619">
    <property type="entry name" value="TypeII_TA_RNase_PINc/VapC"/>
</dbReference>
<name>A0ABU0H5Z7_9HYPH</name>
<dbReference type="InterPro" id="IPR044153">
    <property type="entry name" value="PIN_Pae0151-like"/>
</dbReference>